<evidence type="ECO:0000256" key="7">
    <source>
        <dbReference type="HAMAP-Rule" id="MF_00201"/>
    </source>
</evidence>
<keyword evidence="3 7" id="KW-0227">DNA damage</keyword>
<dbReference type="PANTHER" id="PTHR33991:SF1">
    <property type="entry name" value="DNA REPAIR PROTEIN RECO"/>
    <property type="match status" value="1"/>
</dbReference>
<dbReference type="Gene3D" id="1.20.1440.120">
    <property type="entry name" value="Recombination protein O, C-terminal domain"/>
    <property type="match status" value="1"/>
</dbReference>
<reference evidence="9" key="1">
    <citation type="journal article" date="2020" name="mSystems">
        <title>Genome- and Community-Level Interaction Insights into Carbon Utilization and Element Cycling Functions of Hydrothermarchaeota in Hydrothermal Sediment.</title>
        <authorList>
            <person name="Zhou Z."/>
            <person name="Liu Y."/>
            <person name="Xu W."/>
            <person name="Pan J."/>
            <person name="Luo Z.H."/>
            <person name="Li M."/>
        </authorList>
    </citation>
    <scope>NUCLEOTIDE SEQUENCE [LARGE SCALE GENOMIC DNA]</scope>
    <source>
        <strain evidence="9">SpSt-82</strain>
    </source>
</reference>
<dbReference type="InterPro" id="IPR042242">
    <property type="entry name" value="RecO_C"/>
</dbReference>
<keyword evidence="4 7" id="KW-0233">DNA recombination</keyword>
<evidence type="ECO:0000256" key="5">
    <source>
        <dbReference type="ARBA" id="ARBA00023204"/>
    </source>
</evidence>
<comment type="function">
    <text evidence="7">Involved in DNA repair and RecF pathway recombination.</text>
</comment>
<dbReference type="SUPFAM" id="SSF57863">
    <property type="entry name" value="ArfGap/RecO-like zinc finger"/>
    <property type="match status" value="1"/>
</dbReference>
<evidence type="ECO:0000313" key="9">
    <source>
        <dbReference type="EMBL" id="HGY38518.1"/>
    </source>
</evidence>
<feature type="domain" description="DNA replication/recombination mediator RecO N-terminal" evidence="8">
    <location>
        <begin position="1"/>
        <end position="78"/>
    </location>
</feature>
<comment type="caution">
    <text evidence="9">The sequence shown here is derived from an EMBL/GenBank/DDBJ whole genome shotgun (WGS) entry which is preliminary data.</text>
</comment>
<dbReference type="AlphaFoldDB" id="A0A7V4THD7"/>
<dbReference type="Gene3D" id="2.40.50.140">
    <property type="entry name" value="Nucleic acid-binding proteins"/>
    <property type="match status" value="1"/>
</dbReference>
<accession>A0A7V4THD7</accession>
<evidence type="ECO:0000256" key="1">
    <source>
        <dbReference type="ARBA" id="ARBA00007452"/>
    </source>
</evidence>
<evidence type="ECO:0000256" key="2">
    <source>
        <dbReference type="ARBA" id="ARBA00021310"/>
    </source>
</evidence>
<evidence type="ECO:0000256" key="4">
    <source>
        <dbReference type="ARBA" id="ARBA00023172"/>
    </source>
</evidence>
<dbReference type="RefSeq" id="WP_017872623.1">
    <property type="nucleotide sequence ID" value="NZ_CP187957.1"/>
</dbReference>
<evidence type="ECO:0000256" key="6">
    <source>
        <dbReference type="ARBA" id="ARBA00033409"/>
    </source>
</evidence>
<dbReference type="HAMAP" id="MF_00201">
    <property type="entry name" value="RecO"/>
    <property type="match status" value="1"/>
</dbReference>
<dbReference type="GO" id="GO:0006302">
    <property type="term" value="P:double-strand break repair"/>
    <property type="evidence" value="ECO:0007669"/>
    <property type="project" value="TreeGrafter"/>
</dbReference>
<dbReference type="GO" id="GO:0043590">
    <property type="term" value="C:bacterial nucleoid"/>
    <property type="evidence" value="ECO:0007669"/>
    <property type="project" value="TreeGrafter"/>
</dbReference>
<evidence type="ECO:0000256" key="3">
    <source>
        <dbReference type="ARBA" id="ARBA00022763"/>
    </source>
</evidence>
<dbReference type="InterPro" id="IPR003717">
    <property type="entry name" value="RecO"/>
</dbReference>
<dbReference type="NCBIfam" id="TIGR00613">
    <property type="entry name" value="reco"/>
    <property type="match status" value="1"/>
</dbReference>
<dbReference type="Pfam" id="PF11967">
    <property type="entry name" value="RecO_N"/>
    <property type="match status" value="1"/>
</dbReference>
<protein>
    <recommendedName>
        <fullName evidence="2 7">DNA repair protein RecO</fullName>
    </recommendedName>
    <alternativeName>
        <fullName evidence="6 7">Recombination protein O</fullName>
    </alternativeName>
</protein>
<evidence type="ECO:0000259" key="8">
    <source>
        <dbReference type="Pfam" id="PF11967"/>
    </source>
</evidence>
<dbReference type="InterPro" id="IPR012340">
    <property type="entry name" value="NA-bd_OB-fold"/>
</dbReference>
<dbReference type="Pfam" id="PF02565">
    <property type="entry name" value="RecO_C"/>
    <property type="match status" value="1"/>
</dbReference>
<dbReference type="InterPro" id="IPR037278">
    <property type="entry name" value="ARFGAP/RecO"/>
</dbReference>
<keyword evidence="5 7" id="KW-0234">DNA repair</keyword>
<dbReference type="InterPro" id="IPR022572">
    <property type="entry name" value="DNA_rep/recomb_RecO_N"/>
</dbReference>
<gene>
    <name evidence="7 9" type="primary">recO</name>
    <name evidence="9" type="ORF">ENW11_01730</name>
</gene>
<sequence length="253" mass="29088">MSRYTSDEGIVLKTSEFGEIDRIVTLFTRKRGKFQAIAKGARKVGNRFGASLDLFSFSEFLFYTASGMPLIVQGKIQKLFRDLLRTPLRWMAGEYLLCVLDRVFPFERREEELLDEVLMLWEIFLRHEEAVLPLLVRFRLDVARALGVFPELRECVRCRKKITGTPCFFSIASGGVVCDSCSREAQRLFPLSLRELEVLQALVDTPLGYGVKSSQEDRKAFEVLDVLVAQYLSYQGERKIPDFSSFLGRELSW</sequence>
<dbReference type="GO" id="GO:0006310">
    <property type="term" value="P:DNA recombination"/>
    <property type="evidence" value="ECO:0007669"/>
    <property type="project" value="UniProtKB-UniRule"/>
</dbReference>
<dbReference type="SUPFAM" id="SSF50249">
    <property type="entry name" value="Nucleic acid-binding proteins"/>
    <property type="match status" value="1"/>
</dbReference>
<name>A0A7V4THD7_9BACT</name>
<organism evidence="9">
    <name type="scientific">Candidatus Caldatribacterium saccharofermentans</name>
    <dbReference type="NCBI Taxonomy" id="1454753"/>
    <lineage>
        <taxon>Bacteria</taxon>
        <taxon>Pseudomonadati</taxon>
        <taxon>Atribacterota</taxon>
        <taxon>Atribacteria</taxon>
        <taxon>Atribacterales</taxon>
        <taxon>Candidatus Caldatribacteriaceae</taxon>
        <taxon>Candidatus Caldatribacterium</taxon>
    </lineage>
</organism>
<comment type="similarity">
    <text evidence="1 7">Belongs to the RecO family.</text>
</comment>
<proteinExistence type="inferred from homology"/>
<dbReference type="PANTHER" id="PTHR33991">
    <property type="entry name" value="DNA REPAIR PROTEIN RECO"/>
    <property type="match status" value="1"/>
</dbReference>
<dbReference type="EMBL" id="DTIY01000013">
    <property type="protein sequence ID" value="HGY38518.1"/>
    <property type="molecule type" value="Genomic_DNA"/>
</dbReference>